<reference evidence="7 8" key="1">
    <citation type="submission" date="2020-10" db="EMBL/GenBank/DDBJ databases">
        <title>Connecting structure to function with the recovery of over 1000 high-quality activated sludge metagenome-assembled genomes encoding full-length rRNA genes using long-read sequencing.</title>
        <authorList>
            <person name="Singleton C.M."/>
            <person name="Petriglieri F."/>
            <person name="Kristensen J.M."/>
            <person name="Kirkegaard R.H."/>
            <person name="Michaelsen T.Y."/>
            <person name="Andersen M.H."/>
            <person name="Karst S.M."/>
            <person name="Dueholm M.S."/>
            <person name="Nielsen P.H."/>
            <person name="Albertsen M."/>
        </authorList>
    </citation>
    <scope>NUCLEOTIDE SEQUENCE [LARGE SCALE GENOMIC DNA]</scope>
    <source>
        <strain evidence="7">OdNE_18-Q3-R46-58_MAXAC.008</strain>
    </source>
</reference>
<evidence type="ECO:0000313" key="8">
    <source>
        <dbReference type="Proteomes" id="UP000709959"/>
    </source>
</evidence>
<proteinExistence type="predicted"/>
<gene>
    <name evidence="7" type="primary">rrtA</name>
    <name evidence="7" type="ORF">IPN91_10255</name>
</gene>
<dbReference type="InterPro" id="IPR035952">
    <property type="entry name" value="Rhomboid-like_sf"/>
</dbReference>
<feature type="transmembrane region" description="Helical" evidence="5">
    <location>
        <begin position="25"/>
        <end position="44"/>
    </location>
</feature>
<evidence type="ECO:0000256" key="2">
    <source>
        <dbReference type="ARBA" id="ARBA00022692"/>
    </source>
</evidence>
<keyword evidence="2 5" id="KW-0812">Transmembrane</keyword>
<accession>A0A936F2M7</accession>
<dbReference type="NCBIfam" id="TIGR03902">
    <property type="entry name" value="rhom_GG_sort"/>
    <property type="match status" value="1"/>
</dbReference>
<evidence type="ECO:0000313" key="7">
    <source>
        <dbReference type="EMBL" id="MBK8573009.1"/>
    </source>
</evidence>
<dbReference type="InterPro" id="IPR023826">
    <property type="entry name" value="Rhom-like_SP_proteobac"/>
</dbReference>
<dbReference type="Gene3D" id="1.20.1540.10">
    <property type="entry name" value="Rhomboid-like"/>
    <property type="match status" value="1"/>
</dbReference>
<dbReference type="EMBL" id="JADKCH010000011">
    <property type="protein sequence ID" value="MBK8573009.1"/>
    <property type="molecule type" value="Genomic_DNA"/>
</dbReference>
<evidence type="ECO:0000256" key="5">
    <source>
        <dbReference type="SAM" id="Phobius"/>
    </source>
</evidence>
<evidence type="ECO:0000259" key="6">
    <source>
        <dbReference type="Pfam" id="PF01694"/>
    </source>
</evidence>
<dbReference type="SUPFAM" id="SSF144091">
    <property type="entry name" value="Rhomboid-like"/>
    <property type="match status" value="1"/>
</dbReference>
<name>A0A936F2M7_9BACT</name>
<dbReference type="AlphaFoldDB" id="A0A936F2M7"/>
<dbReference type="EC" id="3.4.21.-" evidence="7"/>
<feature type="domain" description="Peptidase S54 rhomboid" evidence="6">
    <location>
        <begin position="12"/>
        <end position="153"/>
    </location>
</feature>
<keyword evidence="4 5" id="KW-0472">Membrane</keyword>
<evidence type="ECO:0000256" key="4">
    <source>
        <dbReference type="ARBA" id="ARBA00023136"/>
    </source>
</evidence>
<dbReference type="Proteomes" id="UP000709959">
    <property type="component" value="Unassembled WGS sequence"/>
</dbReference>
<dbReference type="InterPro" id="IPR022764">
    <property type="entry name" value="Peptidase_S54_rhomboid_dom"/>
</dbReference>
<organism evidence="7 8">
    <name type="scientific">Candidatus Geothrix odensensis</name>
    <dbReference type="NCBI Taxonomy" id="2954440"/>
    <lineage>
        <taxon>Bacteria</taxon>
        <taxon>Pseudomonadati</taxon>
        <taxon>Acidobacteriota</taxon>
        <taxon>Holophagae</taxon>
        <taxon>Holophagales</taxon>
        <taxon>Holophagaceae</taxon>
        <taxon>Geothrix</taxon>
    </lineage>
</organism>
<dbReference type="GO" id="GO:0016020">
    <property type="term" value="C:membrane"/>
    <property type="evidence" value="ECO:0007669"/>
    <property type="project" value="UniProtKB-SubCell"/>
</dbReference>
<keyword evidence="3 5" id="KW-1133">Transmembrane helix</keyword>
<evidence type="ECO:0000256" key="1">
    <source>
        <dbReference type="ARBA" id="ARBA00004141"/>
    </source>
</evidence>
<comment type="subcellular location">
    <subcellularLocation>
        <location evidence="1">Membrane</location>
        <topology evidence="1">Multi-pass membrane protein</topology>
    </subcellularLocation>
</comment>
<evidence type="ECO:0000256" key="3">
    <source>
        <dbReference type="ARBA" id="ARBA00022989"/>
    </source>
</evidence>
<comment type="caution">
    <text evidence="7">The sequence shown here is derived from an EMBL/GenBank/DDBJ whole genome shotgun (WGS) entry which is preliminary data.</text>
</comment>
<feature type="transmembrane region" description="Helical" evidence="5">
    <location>
        <begin position="138"/>
        <end position="156"/>
    </location>
</feature>
<protein>
    <submittedName>
        <fullName evidence="7">Rhombosortase</fullName>
        <ecNumber evidence="7">3.4.21.-</ecNumber>
    </submittedName>
</protein>
<dbReference type="GO" id="GO:0004252">
    <property type="term" value="F:serine-type endopeptidase activity"/>
    <property type="evidence" value="ECO:0007669"/>
    <property type="project" value="InterPro"/>
</dbReference>
<keyword evidence="7" id="KW-0378">Hydrolase</keyword>
<feature type="transmembrane region" description="Helical" evidence="5">
    <location>
        <begin position="51"/>
        <end position="68"/>
    </location>
</feature>
<sequence>MDPLTLTAEALREPWRLWTGHLVHFGWEHALANALALAVPAILVRRQDRGRLLLAALVLAPLLSLALLPCLGGGQYRGASGLACALWAWVGLRLAGRRESFAPGLLLLGGLALKLSLESSLGACFLTAHSGWQTLSPAHASGALLGLCLAGLGFPVRRPQAAHRV</sequence>
<dbReference type="Pfam" id="PF01694">
    <property type="entry name" value="Rhomboid"/>
    <property type="match status" value="1"/>
</dbReference>